<dbReference type="SUPFAM" id="SSF69819">
    <property type="entry name" value="MTH1598-like"/>
    <property type="match status" value="1"/>
</dbReference>
<comment type="similarity">
    <text evidence="1">Belongs to the archease family.</text>
</comment>
<keyword evidence="3" id="KW-0479">Metal-binding</keyword>
<keyword evidence="2" id="KW-0819">tRNA processing</keyword>
<gene>
    <name evidence="6" type="ORF">BSF38_00449</name>
</gene>
<dbReference type="InterPro" id="IPR002804">
    <property type="entry name" value="Archease"/>
</dbReference>
<evidence type="ECO:0000256" key="4">
    <source>
        <dbReference type="ARBA" id="ARBA00022837"/>
    </source>
</evidence>
<dbReference type="InterPro" id="IPR023572">
    <property type="entry name" value="Archease_dom"/>
</dbReference>
<dbReference type="PANTHER" id="PTHR12682:SF11">
    <property type="entry name" value="PROTEIN ARCHEASE"/>
    <property type="match status" value="1"/>
</dbReference>
<dbReference type="EMBL" id="CP019082">
    <property type="protein sequence ID" value="APW59036.1"/>
    <property type="molecule type" value="Genomic_DNA"/>
</dbReference>
<evidence type="ECO:0000256" key="1">
    <source>
        <dbReference type="ARBA" id="ARBA00007963"/>
    </source>
</evidence>
<evidence type="ECO:0000256" key="2">
    <source>
        <dbReference type="ARBA" id="ARBA00022694"/>
    </source>
</evidence>
<dbReference type="OrthoDB" id="164090at2"/>
<evidence type="ECO:0000313" key="7">
    <source>
        <dbReference type="Proteomes" id="UP000186309"/>
    </source>
</evidence>
<proteinExistence type="inferred from homology"/>
<feature type="domain" description="Archease" evidence="5">
    <location>
        <begin position="5"/>
        <end position="142"/>
    </location>
</feature>
<dbReference type="GO" id="GO:0008033">
    <property type="term" value="P:tRNA processing"/>
    <property type="evidence" value="ECO:0007669"/>
    <property type="project" value="UniProtKB-KW"/>
</dbReference>
<name>A0A1U7CJF2_9BACT</name>
<accession>A0A1U7CJF2</accession>
<reference evidence="7" key="1">
    <citation type="submission" date="2016-12" db="EMBL/GenBank/DDBJ databases">
        <title>Comparative genomics of four Isosphaeraceae planctomycetes: a common pool of plasmids and glycoside hydrolase genes.</title>
        <authorList>
            <person name="Ivanova A."/>
        </authorList>
    </citation>
    <scope>NUCLEOTIDE SEQUENCE [LARGE SCALE GENOMIC DNA]</scope>
    <source>
        <strain evidence="7">PX4</strain>
    </source>
</reference>
<dbReference type="KEGG" id="pbor:BSF38_00449"/>
<evidence type="ECO:0000313" key="6">
    <source>
        <dbReference type="EMBL" id="APW59036.1"/>
    </source>
</evidence>
<keyword evidence="4" id="KW-0106">Calcium</keyword>
<dbReference type="GO" id="GO:0046872">
    <property type="term" value="F:metal ion binding"/>
    <property type="evidence" value="ECO:0007669"/>
    <property type="project" value="UniProtKB-KW"/>
</dbReference>
<protein>
    <submittedName>
        <fullName evidence="6">Protein archease</fullName>
    </submittedName>
</protein>
<evidence type="ECO:0000259" key="5">
    <source>
        <dbReference type="Pfam" id="PF01951"/>
    </source>
</evidence>
<sequence>MGRVEVFDHTADLGLRVTASDLDDLFQTAAEGLFDVVTADRGGIEPRDAEPVAIEAESLELLLIDWLNELIFRSETGHRLYGRFEVAVDAAADRPRLTGTIWGEPIDADRHILDHEVKAATHHAVVLREGPEGWLAEVIVDI</sequence>
<dbReference type="Gene3D" id="3.55.10.10">
    <property type="entry name" value="Archease domain"/>
    <property type="match status" value="1"/>
</dbReference>
<dbReference type="PANTHER" id="PTHR12682">
    <property type="entry name" value="ARCHEASE"/>
    <property type="match status" value="1"/>
</dbReference>
<dbReference type="AlphaFoldDB" id="A0A1U7CJF2"/>
<dbReference type="Proteomes" id="UP000186309">
    <property type="component" value="Chromosome"/>
</dbReference>
<dbReference type="STRING" id="1387353.BSF38_00449"/>
<organism evidence="6 7">
    <name type="scientific">Paludisphaera borealis</name>
    <dbReference type="NCBI Taxonomy" id="1387353"/>
    <lineage>
        <taxon>Bacteria</taxon>
        <taxon>Pseudomonadati</taxon>
        <taxon>Planctomycetota</taxon>
        <taxon>Planctomycetia</taxon>
        <taxon>Isosphaerales</taxon>
        <taxon>Isosphaeraceae</taxon>
        <taxon>Paludisphaera</taxon>
    </lineage>
</organism>
<dbReference type="Pfam" id="PF01951">
    <property type="entry name" value="Archease"/>
    <property type="match status" value="1"/>
</dbReference>
<dbReference type="InterPro" id="IPR036820">
    <property type="entry name" value="Archease_dom_sf"/>
</dbReference>
<keyword evidence="7" id="KW-1185">Reference proteome</keyword>
<evidence type="ECO:0000256" key="3">
    <source>
        <dbReference type="ARBA" id="ARBA00022723"/>
    </source>
</evidence>
<dbReference type="RefSeq" id="WP_076350545.1">
    <property type="nucleotide sequence ID" value="NZ_CP019082.1"/>
</dbReference>